<dbReference type="PANTHER" id="PTHR11956">
    <property type="entry name" value="ARGINYL-TRNA SYNTHETASE"/>
    <property type="match status" value="1"/>
</dbReference>
<organism evidence="14 15">
    <name type="scientific">Raineyella fluvialis</name>
    <dbReference type="NCBI Taxonomy" id="2662261"/>
    <lineage>
        <taxon>Bacteria</taxon>
        <taxon>Bacillati</taxon>
        <taxon>Actinomycetota</taxon>
        <taxon>Actinomycetes</taxon>
        <taxon>Propionibacteriales</taxon>
        <taxon>Propionibacteriaceae</taxon>
        <taxon>Raineyella</taxon>
    </lineage>
</organism>
<dbReference type="SMART" id="SM01016">
    <property type="entry name" value="Arg_tRNA_synt_N"/>
    <property type="match status" value="1"/>
</dbReference>
<dbReference type="AlphaFoldDB" id="A0A5Q2FAC4"/>
<dbReference type="InterPro" id="IPR005148">
    <property type="entry name" value="Arg-tRNA-synth_N"/>
</dbReference>
<evidence type="ECO:0000256" key="1">
    <source>
        <dbReference type="ARBA" id="ARBA00004496"/>
    </source>
</evidence>
<evidence type="ECO:0000256" key="10">
    <source>
        <dbReference type="HAMAP-Rule" id="MF_00123"/>
    </source>
</evidence>
<evidence type="ECO:0000313" key="15">
    <source>
        <dbReference type="Proteomes" id="UP000386847"/>
    </source>
</evidence>
<proteinExistence type="inferred from homology"/>
<dbReference type="Gene3D" id="3.40.50.620">
    <property type="entry name" value="HUPs"/>
    <property type="match status" value="1"/>
</dbReference>
<dbReference type="Pfam" id="PF03485">
    <property type="entry name" value="Arg_tRNA_synt_N"/>
    <property type="match status" value="1"/>
</dbReference>
<evidence type="ECO:0000259" key="12">
    <source>
        <dbReference type="SMART" id="SM00836"/>
    </source>
</evidence>
<dbReference type="InterPro" id="IPR014729">
    <property type="entry name" value="Rossmann-like_a/b/a_fold"/>
</dbReference>
<feature type="short sequence motif" description="'HIGH' region" evidence="10">
    <location>
        <begin position="118"/>
        <end position="128"/>
    </location>
</feature>
<dbReference type="InterPro" id="IPR009080">
    <property type="entry name" value="tRNAsynth_Ia_anticodon-bd"/>
</dbReference>
<dbReference type="Pfam" id="PF00750">
    <property type="entry name" value="tRNA-synt_1d"/>
    <property type="match status" value="1"/>
</dbReference>
<dbReference type="GO" id="GO:0005737">
    <property type="term" value="C:cytoplasm"/>
    <property type="evidence" value="ECO:0007669"/>
    <property type="project" value="UniProtKB-SubCell"/>
</dbReference>
<dbReference type="SUPFAM" id="SSF55190">
    <property type="entry name" value="Arginyl-tRNA synthetase (ArgRS), N-terminal 'additional' domain"/>
    <property type="match status" value="1"/>
</dbReference>
<dbReference type="CDD" id="cd00671">
    <property type="entry name" value="ArgRS_core"/>
    <property type="match status" value="1"/>
</dbReference>
<dbReference type="InterPro" id="IPR036695">
    <property type="entry name" value="Arg-tRNA-synth_N_sf"/>
</dbReference>
<dbReference type="GO" id="GO:0004814">
    <property type="term" value="F:arginine-tRNA ligase activity"/>
    <property type="evidence" value="ECO:0007669"/>
    <property type="project" value="UniProtKB-UniRule"/>
</dbReference>
<evidence type="ECO:0000256" key="2">
    <source>
        <dbReference type="ARBA" id="ARBA00005594"/>
    </source>
</evidence>
<evidence type="ECO:0000256" key="6">
    <source>
        <dbReference type="ARBA" id="ARBA00022840"/>
    </source>
</evidence>
<keyword evidence="5 10" id="KW-0547">Nucleotide-binding</keyword>
<comment type="subcellular location">
    <subcellularLocation>
        <location evidence="1 10">Cytoplasm</location>
    </subcellularLocation>
</comment>
<keyword evidence="4 10" id="KW-0436">Ligase</keyword>
<accession>A0A5Q2FAC4</accession>
<dbReference type="SUPFAM" id="SSF52374">
    <property type="entry name" value="Nucleotidylyl transferase"/>
    <property type="match status" value="1"/>
</dbReference>
<comment type="catalytic activity">
    <reaction evidence="9 10">
        <text>tRNA(Arg) + L-arginine + ATP = L-arginyl-tRNA(Arg) + AMP + diphosphate</text>
        <dbReference type="Rhea" id="RHEA:20301"/>
        <dbReference type="Rhea" id="RHEA-COMP:9658"/>
        <dbReference type="Rhea" id="RHEA-COMP:9673"/>
        <dbReference type="ChEBI" id="CHEBI:30616"/>
        <dbReference type="ChEBI" id="CHEBI:32682"/>
        <dbReference type="ChEBI" id="CHEBI:33019"/>
        <dbReference type="ChEBI" id="CHEBI:78442"/>
        <dbReference type="ChEBI" id="CHEBI:78513"/>
        <dbReference type="ChEBI" id="CHEBI:456215"/>
        <dbReference type="EC" id="6.1.1.19"/>
    </reaction>
</comment>
<dbReference type="NCBIfam" id="TIGR00456">
    <property type="entry name" value="argS"/>
    <property type="match status" value="1"/>
</dbReference>
<dbReference type="SUPFAM" id="SSF47323">
    <property type="entry name" value="Anticodon-binding domain of a subclass of class I aminoacyl-tRNA synthetases"/>
    <property type="match status" value="1"/>
</dbReference>
<dbReference type="GO" id="GO:0005524">
    <property type="term" value="F:ATP binding"/>
    <property type="evidence" value="ECO:0007669"/>
    <property type="project" value="UniProtKB-UniRule"/>
</dbReference>
<dbReference type="EC" id="6.1.1.19" evidence="10"/>
<name>A0A5Q2FAC4_9ACTN</name>
<protein>
    <recommendedName>
        <fullName evidence="10">Arginine--tRNA ligase</fullName>
        <ecNumber evidence="10">6.1.1.19</ecNumber>
    </recommendedName>
    <alternativeName>
        <fullName evidence="10">Arginyl-tRNA synthetase</fullName>
        <shortName evidence="10">ArgRS</shortName>
    </alternativeName>
</protein>
<dbReference type="Gene3D" id="3.30.1360.70">
    <property type="entry name" value="Arginyl tRNA synthetase N-terminal domain"/>
    <property type="match status" value="1"/>
</dbReference>
<dbReference type="CDD" id="cd07956">
    <property type="entry name" value="Anticodon_Ia_Arg"/>
    <property type="match status" value="1"/>
</dbReference>
<dbReference type="Pfam" id="PF05746">
    <property type="entry name" value="DALR_1"/>
    <property type="match status" value="1"/>
</dbReference>
<dbReference type="PROSITE" id="PS00178">
    <property type="entry name" value="AA_TRNA_LIGASE_I"/>
    <property type="match status" value="1"/>
</dbReference>
<keyword evidence="6 10" id="KW-0067">ATP-binding</keyword>
<dbReference type="PRINTS" id="PR01038">
    <property type="entry name" value="TRNASYNTHARG"/>
</dbReference>
<feature type="domain" description="DALR anticodon binding" evidence="12">
    <location>
        <begin position="430"/>
        <end position="546"/>
    </location>
</feature>
<dbReference type="FunFam" id="1.10.730.10:FF:000008">
    <property type="entry name" value="Arginine--tRNA ligase"/>
    <property type="match status" value="1"/>
</dbReference>
<keyword evidence="7 10" id="KW-0648">Protein biosynthesis</keyword>
<comment type="subunit">
    <text evidence="10">Monomer.</text>
</comment>
<dbReference type="FunFam" id="3.40.50.620:FF:000116">
    <property type="entry name" value="Arginine--tRNA ligase"/>
    <property type="match status" value="1"/>
</dbReference>
<dbReference type="HAMAP" id="MF_00123">
    <property type="entry name" value="Arg_tRNA_synth"/>
    <property type="match status" value="1"/>
</dbReference>
<reference evidence="14 15" key="1">
    <citation type="submission" date="2019-10" db="EMBL/GenBank/DDBJ databases">
        <title>Genomic analysis of Raineyella sp. CBA3103.</title>
        <authorList>
            <person name="Roh S.W."/>
        </authorList>
    </citation>
    <scope>NUCLEOTIDE SEQUENCE [LARGE SCALE GENOMIC DNA]</scope>
    <source>
        <strain evidence="14 15">CBA3103</strain>
    </source>
</reference>
<feature type="domain" description="Arginyl tRNA synthetase N-terminal" evidence="13">
    <location>
        <begin position="2"/>
        <end position="82"/>
    </location>
</feature>
<dbReference type="InterPro" id="IPR001278">
    <property type="entry name" value="Arg-tRNA-ligase"/>
</dbReference>
<evidence type="ECO:0000259" key="13">
    <source>
        <dbReference type="SMART" id="SM01016"/>
    </source>
</evidence>
<dbReference type="GO" id="GO:0006420">
    <property type="term" value="P:arginyl-tRNA aminoacylation"/>
    <property type="evidence" value="ECO:0007669"/>
    <property type="project" value="UniProtKB-UniRule"/>
</dbReference>
<dbReference type="Proteomes" id="UP000386847">
    <property type="component" value="Chromosome"/>
</dbReference>
<evidence type="ECO:0000256" key="3">
    <source>
        <dbReference type="ARBA" id="ARBA00022490"/>
    </source>
</evidence>
<evidence type="ECO:0000256" key="4">
    <source>
        <dbReference type="ARBA" id="ARBA00022598"/>
    </source>
</evidence>
<gene>
    <name evidence="10 14" type="primary">argS</name>
    <name evidence="14" type="ORF">Rai3103_08100</name>
</gene>
<dbReference type="RefSeq" id="WP_153572168.1">
    <property type="nucleotide sequence ID" value="NZ_CP045725.1"/>
</dbReference>
<evidence type="ECO:0000256" key="5">
    <source>
        <dbReference type="ARBA" id="ARBA00022741"/>
    </source>
</evidence>
<evidence type="ECO:0000256" key="8">
    <source>
        <dbReference type="ARBA" id="ARBA00023146"/>
    </source>
</evidence>
<dbReference type="InterPro" id="IPR001412">
    <property type="entry name" value="aa-tRNA-synth_I_CS"/>
</dbReference>
<dbReference type="SMART" id="SM00836">
    <property type="entry name" value="DALR_1"/>
    <property type="match status" value="1"/>
</dbReference>
<dbReference type="InterPro" id="IPR035684">
    <property type="entry name" value="ArgRS_core"/>
</dbReference>
<keyword evidence="8 10" id="KW-0030">Aminoacyl-tRNA synthetase</keyword>
<keyword evidence="3 10" id="KW-0963">Cytoplasm</keyword>
<evidence type="ECO:0000256" key="9">
    <source>
        <dbReference type="ARBA" id="ARBA00049339"/>
    </source>
</evidence>
<evidence type="ECO:0000256" key="11">
    <source>
        <dbReference type="RuleBase" id="RU363038"/>
    </source>
</evidence>
<dbReference type="PANTHER" id="PTHR11956:SF5">
    <property type="entry name" value="ARGININE--TRNA LIGASE, CYTOPLASMIC"/>
    <property type="match status" value="1"/>
</dbReference>
<evidence type="ECO:0000256" key="7">
    <source>
        <dbReference type="ARBA" id="ARBA00022917"/>
    </source>
</evidence>
<dbReference type="KEGG" id="rain:Rai3103_08100"/>
<evidence type="ECO:0000313" key="14">
    <source>
        <dbReference type="EMBL" id="QGF23638.1"/>
    </source>
</evidence>
<dbReference type="InterPro" id="IPR008909">
    <property type="entry name" value="DALR_anticod-bd"/>
</dbReference>
<dbReference type="Gene3D" id="1.10.730.10">
    <property type="entry name" value="Isoleucyl-tRNA Synthetase, Domain 1"/>
    <property type="match status" value="1"/>
</dbReference>
<comment type="similarity">
    <text evidence="2 10 11">Belongs to the class-I aminoacyl-tRNA synthetase family.</text>
</comment>
<sequence>MSSLVAQLSERFAAVTGGVDPELRPATKPQFGHFQCNVAMRLAKQEGAKPRDIAQRIVAEIAIDDLCEPLEIAGPGFINIRLKNSVLASATNDLMADPHHGVPQDPNPRRTVIDYSSPNVAKQMHVGHLRSTIIGDCFSRVLSATGSEVIRQNHIGDWGTQFGQLVEQILEEGIDAATLDLAGAEALYKRAAAHFKSDEEFADRARRRVVALQAGDEQTRMIWHQLIDVSLAGFNATYDRMNILLTDEDLAGESTYNQALVKVVEDLQVMGLAVEDDGALVVWVGGFDAPMIVQKRDGGFGYDATDLAAIRHRVDNLGAERIVYVTDARQAQHFAMVFAVARQAGWLPEDVSAEHIGFGMVLGSDGKPFKTRDGSAVTLSSLLDAAEEIAAPPIALAAIKYADLSNGLNKDYVFDAERMVQTTGDTGPYLQYAHARTCAVMREAAAKGLALDTAVTVLDEPTEQALALALSHFGEAVVEVATTLQPHKLCTYLYELAQHYSAFYQQCPILKSEGAVRDSRLGLCRAVRTVLAAGLGMLGIEALERM</sequence>
<dbReference type="EMBL" id="CP045725">
    <property type="protein sequence ID" value="QGF23638.1"/>
    <property type="molecule type" value="Genomic_DNA"/>
</dbReference>
<keyword evidence="15" id="KW-1185">Reference proteome</keyword>